<accession>A0AAV2QRR0</accession>
<evidence type="ECO:0000256" key="7">
    <source>
        <dbReference type="SAM" id="MobiDB-lite"/>
    </source>
</evidence>
<dbReference type="GO" id="GO:0005637">
    <property type="term" value="C:nuclear inner membrane"/>
    <property type="evidence" value="ECO:0007669"/>
    <property type="project" value="UniProtKB-SubCell"/>
</dbReference>
<dbReference type="PANTHER" id="PTHR28646">
    <property type="entry name" value="TRANSMEMBRANE PROTEIN 201"/>
    <property type="match status" value="1"/>
</dbReference>
<keyword evidence="3 8" id="KW-0812">Transmembrane</keyword>
<dbReference type="GO" id="GO:0051015">
    <property type="term" value="F:actin filament binding"/>
    <property type="evidence" value="ECO:0007669"/>
    <property type="project" value="TreeGrafter"/>
</dbReference>
<evidence type="ECO:0000256" key="8">
    <source>
        <dbReference type="SAM" id="Phobius"/>
    </source>
</evidence>
<dbReference type="GO" id="GO:0005521">
    <property type="term" value="F:lamin binding"/>
    <property type="evidence" value="ECO:0007669"/>
    <property type="project" value="TreeGrafter"/>
</dbReference>
<feature type="domain" description="Ima1 N-terminal" evidence="9">
    <location>
        <begin position="35"/>
        <end position="155"/>
    </location>
</feature>
<feature type="transmembrane region" description="Helical" evidence="8">
    <location>
        <begin position="697"/>
        <end position="718"/>
    </location>
</feature>
<dbReference type="PANTHER" id="PTHR28646:SF1">
    <property type="entry name" value="TRANSMEMBRANE PROTEIN 201"/>
    <property type="match status" value="1"/>
</dbReference>
<evidence type="ECO:0000256" key="1">
    <source>
        <dbReference type="ARBA" id="ARBA00004473"/>
    </source>
</evidence>
<evidence type="ECO:0000259" key="9">
    <source>
        <dbReference type="Pfam" id="PF09779"/>
    </source>
</evidence>
<dbReference type="InterPro" id="IPR040041">
    <property type="entry name" value="TMEM201"/>
</dbReference>
<keyword evidence="11" id="KW-1185">Reference proteome</keyword>
<evidence type="ECO:0000256" key="4">
    <source>
        <dbReference type="ARBA" id="ARBA00022989"/>
    </source>
</evidence>
<dbReference type="GO" id="GO:0030473">
    <property type="term" value="P:nuclear migration along microtubule"/>
    <property type="evidence" value="ECO:0007669"/>
    <property type="project" value="TreeGrafter"/>
</dbReference>
<keyword evidence="6" id="KW-0539">Nucleus</keyword>
<evidence type="ECO:0000313" key="11">
    <source>
        <dbReference type="Proteomes" id="UP001497623"/>
    </source>
</evidence>
<dbReference type="InterPro" id="IPR018617">
    <property type="entry name" value="Ima1_N"/>
</dbReference>
<dbReference type="AlphaFoldDB" id="A0AAV2QRR0"/>
<protein>
    <recommendedName>
        <fullName evidence="9">Ima1 N-terminal domain-containing protein</fullName>
    </recommendedName>
</protein>
<comment type="similarity">
    <text evidence="2">Belongs to the TMEM201 family.</text>
</comment>
<comment type="caution">
    <text evidence="10">The sequence shown here is derived from an EMBL/GenBank/DDBJ whole genome shotgun (WGS) entry which is preliminary data.</text>
</comment>
<evidence type="ECO:0000256" key="6">
    <source>
        <dbReference type="ARBA" id="ARBA00023242"/>
    </source>
</evidence>
<dbReference type="Proteomes" id="UP001497623">
    <property type="component" value="Unassembled WGS sequence"/>
</dbReference>
<evidence type="ECO:0000256" key="5">
    <source>
        <dbReference type="ARBA" id="ARBA00023136"/>
    </source>
</evidence>
<dbReference type="EMBL" id="CAXKWB010009388">
    <property type="protein sequence ID" value="CAL4094582.1"/>
    <property type="molecule type" value="Genomic_DNA"/>
</dbReference>
<evidence type="ECO:0000256" key="3">
    <source>
        <dbReference type="ARBA" id="ARBA00022692"/>
    </source>
</evidence>
<dbReference type="Pfam" id="PF09779">
    <property type="entry name" value="Ima1_N"/>
    <property type="match status" value="1"/>
</dbReference>
<reference evidence="10 11" key="1">
    <citation type="submission" date="2024-05" db="EMBL/GenBank/DDBJ databases">
        <authorList>
            <person name="Wallberg A."/>
        </authorList>
    </citation>
    <scope>NUCLEOTIDE SEQUENCE [LARGE SCALE GENOMIC DNA]</scope>
</reference>
<feature type="region of interest" description="Disordered" evidence="7">
    <location>
        <begin position="334"/>
        <end position="356"/>
    </location>
</feature>
<evidence type="ECO:0000313" key="10">
    <source>
        <dbReference type="EMBL" id="CAL4094582.1"/>
    </source>
</evidence>
<feature type="transmembrane region" description="Helical" evidence="8">
    <location>
        <begin position="246"/>
        <end position="267"/>
    </location>
</feature>
<name>A0AAV2QRR0_MEGNR</name>
<keyword evidence="4 8" id="KW-1133">Transmembrane helix</keyword>
<comment type="subcellular location">
    <subcellularLocation>
        <location evidence="1">Nucleus inner membrane</location>
        <topology evidence="1">Multi-pass membrane protein</topology>
    </subcellularLocation>
</comment>
<proteinExistence type="inferred from homology"/>
<gene>
    <name evidence="10" type="ORF">MNOR_LOCUS15179</name>
</gene>
<sequence length="732" mass="81049">MDLELLLPVVAGASGMFAGCAVLYSKFRPQIPVKVNCHFCNTDTKVPYRNKESWVCTHCEQYNGFSEDGDYNRDIPSQYCEALNTPTGFHRSKTSSSPTLAIGNGLCQTCNLNQTLKLRALSDYTPINEDEYDREIEEYRKRLERTYALCRQCEATLHQTLGKQDSWLKPKLISYRLAKTAQNKDIFNHVPPLIHKLPLPLRILHLFGLMIATILLMANIHHLQNHSGTVIVSLDFGRGLSSYLKEVWRCTSAFVISGLCLLLATIFSSGKETLLVSDAISSFVWVGQLALTSSHQFIDPQEYNSLQVIVSFILVLMSMWVLLVPRRPASLMSPRSHQKKMRNLSDTNDSVGLEDSRNTYDASFSEELHNLSPSDSPPLPGTSQLNSTLKPNSILMHQNATFTANSTLQCSKNNADVDLDSTLGDLKISTPRKNNSYVRPGTPFSAKGLFSERNNSTSQMNESLYSYRNGNNESLLCPSRHPKTVTQSSWVAGGYWGNSTSPPVNGLQQHNISQFGGRPHGSATQFFPLSRSSSQSSGFVSLSNGDQLNQTNFHPQFQSDILGHMSAPNSRPGSICGGDYECNSVLSEPAYKSFGLQSTLLPSDSASNYGTSIRQRHHDVDARSAYSGTSFFSGSDATLRRPSSPTPSSSTFLFNPTSTKPLIGDISRNHSLDHECITNEHNVNVNKASGFNYRNPWIAFFLGMSIAGNIFLGVSLFSSKLNISDFLLSQFR</sequence>
<feature type="transmembrane region" description="Helical" evidence="8">
    <location>
        <begin position="203"/>
        <end position="220"/>
    </location>
</feature>
<organism evidence="10 11">
    <name type="scientific">Meganyctiphanes norvegica</name>
    <name type="common">Northern krill</name>
    <name type="synonym">Thysanopoda norvegica</name>
    <dbReference type="NCBI Taxonomy" id="48144"/>
    <lineage>
        <taxon>Eukaryota</taxon>
        <taxon>Metazoa</taxon>
        <taxon>Ecdysozoa</taxon>
        <taxon>Arthropoda</taxon>
        <taxon>Crustacea</taxon>
        <taxon>Multicrustacea</taxon>
        <taxon>Malacostraca</taxon>
        <taxon>Eumalacostraca</taxon>
        <taxon>Eucarida</taxon>
        <taxon>Euphausiacea</taxon>
        <taxon>Euphausiidae</taxon>
        <taxon>Meganyctiphanes</taxon>
    </lineage>
</organism>
<keyword evidence="5 8" id="KW-0472">Membrane</keyword>
<feature type="transmembrane region" description="Helical" evidence="8">
    <location>
        <begin position="303"/>
        <end position="325"/>
    </location>
</feature>
<evidence type="ECO:0000256" key="2">
    <source>
        <dbReference type="ARBA" id="ARBA00007600"/>
    </source>
</evidence>